<proteinExistence type="predicted"/>
<name>A0A1S2Q7I1_9ACTN</name>
<dbReference type="AlphaFoldDB" id="A0A1S2Q7I1"/>
<evidence type="ECO:0000313" key="2">
    <source>
        <dbReference type="Proteomes" id="UP000179642"/>
    </source>
</evidence>
<reference evidence="1 2" key="1">
    <citation type="submission" date="2016-10" db="EMBL/GenBank/DDBJ databases">
        <title>Genome sequence of Streptomyces sp. MUSC 1.</title>
        <authorList>
            <person name="Lee L.-H."/>
            <person name="Ser H.-L."/>
            <person name="Law J.W.-F."/>
        </authorList>
    </citation>
    <scope>NUCLEOTIDE SEQUENCE [LARGE SCALE GENOMIC DNA]</scope>
    <source>
        <strain evidence="1 2">MUSC 1</strain>
    </source>
</reference>
<keyword evidence="2" id="KW-1185">Reference proteome</keyword>
<dbReference type="Proteomes" id="UP000179642">
    <property type="component" value="Unassembled WGS sequence"/>
</dbReference>
<comment type="caution">
    <text evidence="1">The sequence shown here is derived from an EMBL/GenBank/DDBJ whole genome shotgun (WGS) entry which is preliminary data.</text>
</comment>
<protein>
    <submittedName>
        <fullName evidence="1">Uncharacterized protein</fullName>
    </submittedName>
</protein>
<gene>
    <name evidence="1" type="ORF">BIV23_24950</name>
</gene>
<sequence length="121" mass="12823">MPWAEAIRVETDETVMIRAPSRSRGSSRWVRKNGALTMTATIRSNSSGVSTSIGRPMRSSPALCTRMSIAASPRARAVPGQAFGDASPDTPAAAGGQRDLATEVFHVHSLIVFRGVPCLVT</sequence>
<dbReference type="EMBL" id="MLYO01000041">
    <property type="protein sequence ID" value="OIK02110.1"/>
    <property type="molecule type" value="Genomic_DNA"/>
</dbReference>
<accession>A0A1S2Q7I1</accession>
<evidence type="ECO:0000313" key="1">
    <source>
        <dbReference type="EMBL" id="OIK02110.1"/>
    </source>
</evidence>
<organism evidence="1 2">
    <name type="scientific">Streptomyces monashensis</name>
    <dbReference type="NCBI Taxonomy" id="1678012"/>
    <lineage>
        <taxon>Bacteria</taxon>
        <taxon>Bacillati</taxon>
        <taxon>Actinomycetota</taxon>
        <taxon>Actinomycetes</taxon>
        <taxon>Kitasatosporales</taxon>
        <taxon>Streptomycetaceae</taxon>
        <taxon>Streptomyces</taxon>
    </lineage>
</organism>